<name>A0A1I8PTD9_STOCA</name>
<keyword evidence="4" id="KW-1185">Reference proteome</keyword>
<dbReference type="VEuPathDB" id="VectorBase:SCAU010931"/>
<sequence>MLVMKAVLFAFIFQSFLAATLYAGSTDYDGEYYYDSEVAESDRGQYIPGQATGSELSVDQNEETLVESDPLDQEFEGAPEEGYQLEPGEETNKLLQSICQTIDCQQQHIQKNPNIAFNVAIDNRTIKKLQNRLRNEDSRENSDYATIRKFLDRIHNGNHRNDQELDEDMANDDEGMMYHDDNHLNDHEIEENLPSENYSQAYGYGNKPHRKQHYRQQVPRSQMYLQPATRNHTNEFRPHQNRTRGNTYPPRRNGNVHNPSRTNTPRPTFPRRSNVPTNSTVTKSNGTSRNNRTRNQTRGSNRNVNRPMVSTPANGGTRAPRVNNQRKTNRRANRRPKTVAKKLVANVASNEHMNLDNRDETIQNILENKSSELESK</sequence>
<feature type="compositionally biased region" description="Low complexity" evidence="1">
    <location>
        <begin position="258"/>
        <end position="274"/>
    </location>
</feature>
<dbReference type="Proteomes" id="UP000095300">
    <property type="component" value="Unassembled WGS sequence"/>
</dbReference>
<protein>
    <submittedName>
        <fullName evidence="3">Uncharacterized protein</fullName>
    </submittedName>
</protein>
<dbReference type="AlphaFoldDB" id="A0A1I8PTD9"/>
<evidence type="ECO:0000313" key="3">
    <source>
        <dbReference type="EnsemblMetazoa" id="SCAU010931-PA"/>
    </source>
</evidence>
<feature type="region of interest" description="Disordered" evidence="1">
    <location>
        <begin position="198"/>
        <end position="218"/>
    </location>
</feature>
<evidence type="ECO:0000313" key="4">
    <source>
        <dbReference type="Proteomes" id="UP000095300"/>
    </source>
</evidence>
<reference evidence="3" key="1">
    <citation type="submission" date="2020-05" db="UniProtKB">
        <authorList>
            <consortium name="EnsemblMetazoa"/>
        </authorList>
    </citation>
    <scope>IDENTIFICATION</scope>
    <source>
        <strain evidence="3">USDA</strain>
    </source>
</reference>
<feature type="compositionally biased region" description="Low complexity" evidence="1">
    <location>
        <begin position="284"/>
        <end position="303"/>
    </location>
</feature>
<dbReference type="KEGG" id="scac:106082816"/>
<feature type="region of interest" description="Disordered" evidence="1">
    <location>
        <begin position="230"/>
        <end position="337"/>
    </location>
</feature>
<organism evidence="3 4">
    <name type="scientific">Stomoxys calcitrans</name>
    <name type="common">Stable fly</name>
    <name type="synonym">Conops calcitrans</name>
    <dbReference type="NCBI Taxonomy" id="35570"/>
    <lineage>
        <taxon>Eukaryota</taxon>
        <taxon>Metazoa</taxon>
        <taxon>Ecdysozoa</taxon>
        <taxon>Arthropoda</taxon>
        <taxon>Hexapoda</taxon>
        <taxon>Insecta</taxon>
        <taxon>Pterygota</taxon>
        <taxon>Neoptera</taxon>
        <taxon>Endopterygota</taxon>
        <taxon>Diptera</taxon>
        <taxon>Brachycera</taxon>
        <taxon>Muscomorpha</taxon>
        <taxon>Muscoidea</taxon>
        <taxon>Muscidae</taxon>
        <taxon>Stomoxys</taxon>
    </lineage>
</organism>
<feature type="compositionally biased region" description="Basic residues" evidence="1">
    <location>
        <begin position="327"/>
        <end position="337"/>
    </location>
</feature>
<evidence type="ECO:0000256" key="2">
    <source>
        <dbReference type="SAM" id="SignalP"/>
    </source>
</evidence>
<proteinExistence type="predicted"/>
<dbReference type="EnsemblMetazoa" id="SCAU010931-RA">
    <property type="protein sequence ID" value="SCAU010931-PA"/>
    <property type="gene ID" value="SCAU010931"/>
</dbReference>
<gene>
    <name evidence="3" type="primary">106082816</name>
</gene>
<feature type="signal peptide" evidence="2">
    <location>
        <begin position="1"/>
        <end position="18"/>
    </location>
</feature>
<keyword evidence="2" id="KW-0732">Signal</keyword>
<evidence type="ECO:0000256" key="1">
    <source>
        <dbReference type="SAM" id="MobiDB-lite"/>
    </source>
</evidence>
<accession>A0A1I8PTD9</accession>
<feature type="chain" id="PRO_5009327191" evidence="2">
    <location>
        <begin position="19"/>
        <end position="376"/>
    </location>
</feature>